<keyword evidence="2 5" id="KW-0732">Signal</keyword>
<feature type="chain" id="PRO_5043483710" description="Selenoprotein M" evidence="5">
    <location>
        <begin position="17"/>
        <end position="142"/>
    </location>
</feature>
<protein>
    <recommendedName>
        <fullName evidence="4">Selenoprotein M</fullName>
    </recommendedName>
</protein>
<dbReference type="EMBL" id="DYDO01000006">
    <property type="protein sequence ID" value="DBA22781.1"/>
    <property type="molecule type" value="Genomic_DNA"/>
</dbReference>
<evidence type="ECO:0000256" key="3">
    <source>
        <dbReference type="ARBA" id="ARBA00022933"/>
    </source>
</evidence>
<dbReference type="Pfam" id="PF08806">
    <property type="entry name" value="Sep15_SelM"/>
    <property type="match status" value="1"/>
</dbReference>
<keyword evidence="3" id="KW-0712">Selenocysteine</keyword>
<sequence>MWLPLLLFGLFQPLLGYEINWEKLEKMARGKVELNRLKEVKAFVQEDIPLYHNLEMKHIPGADPELVLISSHYEELERIPLTEMKRNEINQLLSDLGFYKKESNDAPVPPEFQMAPAKTIKQETPVVEEGKVKEVEDNREEL</sequence>
<dbReference type="PANTHER" id="PTHR13077:SF7">
    <property type="entry name" value="SELENOPROTEIN M"/>
    <property type="match status" value="1"/>
</dbReference>
<name>A0AAV3A0W2_PYXAD</name>
<organism evidence="7 8">
    <name type="scientific">Pyxicephalus adspersus</name>
    <name type="common">African bullfrog</name>
    <dbReference type="NCBI Taxonomy" id="30357"/>
    <lineage>
        <taxon>Eukaryota</taxon>
        <taxon>Metazoa</taxon>
        <taxon>Chordata</taxon>
        <taxon>Craniata</taxon>
        <taxon>Vertebrata</taxon>
        <taxon>Euteleostomi</taxon>
        <taxon>Amphibia</taxon>
        <taxon>Batrachia</taxon>
        <taxon>Anura</taxon>
        <taxon>Neobatrachia</taxon>
        <taxon>Ranoidea</taxon>
        <taxon>Pyxicephalidae</taxon>
        <taxon>Pyxicephalinae</taxon>
        <taxon>Pyxicephalus</taxon>
    </lineage>
</organism>
<dbReference type="InterPro" id="IPR039992">
    <property type="entry name" value="Sep15_SelM"/>
</dbReference>
<comment type="similarity">
    <text evidence="1">Belongs to the selenoprotein M/F family.</text>
</comment>
<feature type="signal peptide" evidence="5">
    <location>
        <begin position="1"/>
        <end position="16"/>
    </location>
</feature>
<dbReference type="Gene3D" id="3.40.30.50">
    <property type="entry name" value="Sep15/SelM thioredoxin-like domain, active-site redox motif"/>
    <property type="match status" value="1"/>
</dbReference>
<dbReference type="AlphaFoldDB" id="A0AAV3A0W2"/>
<dbReference type="InterPro" id="IPR014912">
    <property type="entry name" value="Sep15_SelM_dom"/>
</dbReference>
<keyword evidence="8" id="KW-1185">Reference proteome</keyword>
<dbReference type="InterPro" id="IPR036249">
    <property type="entry name" value="Thioredoxin-like_sf"/>
</dbReference>
<dbReference type="InterPro" id="IPR038219">
    <property type="entry name" value="Sep15/SelM_sf"/>
</dbReference>
<comment type="caution">
    <text evidence="7">The sequence shown here is derived from an EMBL/GenBank/DDBJ whole genome shotgun (WGS) entry which is preliminary data.</text>
</comment>
<evidence type="ECO:0000313" key="8">
    <source>
        <dbReference type="Proteomes" id="UP001181693"/>
    </source>
</evidence>
<evidence type="ECO:0000259" key="6">
    <source>
        <dbReference type="Pfam" id="PF08806"/>
    </source>
</evidence>
<proteinExistence type="inferred from homology"/>
<dbReference type="Proteomes" id="UP001181693">
    <property type="component" value="Unassembled WGS sequence"/>
</dbReference>
<dbReference type="GO" id="GO:0005788">
    <property type="term" value="C:endoplasmic reticulum lumen"/>
    <property type="evidence" value="ECO:0007669"/>
    <property type="project" value="TreeGrafter"/>
</dbReference>
<gene>
    <name evidence="7" type="ORF">GDO54_013783</name>
</gene>
<dbReference type="GO" id="GO:0016491">
    <property type="term" value="F:oxidoreductase activity"/>
    <property type="evidence" value="ECO:0007669"/>
    <property type="project" value="TreeGrafter"/>
</dbReference>
<evidence type="ECO:0000256" key="4">
    <source>
        <dbReference type="ARBA" id="ARBA00040773"/>
    </source>
</evidence>
<dbReference type="PANTHER" id="PTHR13077">
    <property type="entry name" value="SELENOPROTEIN F"/>
    <property type="match status" value="1"/>
</dbReference>
<accession>A0AAV3A0W2</accession>
<dbReference type="SUPFAM" id="SSF52833">
    <property type="entry name" value="Thioredoxin-like"/>
    <property type="match status" value="1"/>
</dbReference>
<feature type="domain" description="Selenoprotein F/M" evidence="6">
    <location>
        <begin position="33"/>
        <end position="98"/>
    </location>
</feature>
<reference evidence="7" key="1">
    <citation type="thesis" date="2020" institute="ProQuest LLC" country="789 East Eisenhower Parkway, Ann Arbor, MI, USA">
        <title>Comparative Genomics and Chromosome Evolution.</title>
        <authorList>
            <person name="Mudd A.B."/>
        </authorList>
    </citation>
    <scope>NUCLEOTIDE SEQUENCE</scope>
    <source>
        <strain evidence="7">1538</strain>
        <tissue evidence="7">Blood</tissue>
    </source>
</reference>
<evidence type="ECO:0000313" key="7">
    <source>
        <dbReference type="EMBL" id="DBA22781.1"/>
    </source>
</evidence>
<evidence type="ECO:0000256" key="1">
    <source>
        <dbReference type="ARBA" id="ARBA00005742"/>
    </source>
</evidence>
<evidence type="ECO:0000256" key="5">
    <source>
        <dbReference type="SAM" id="SignalP"/>
    </source>
</evidence>
<evidence type="ECO:0000256" key="2">
    <source>
        <dbReference type="ARBA" id="ARBA00022729"/>
    </source>
</evidence>